<reference evidence="1 2" key="1">
    <citation type="submission" date="2020-12" db="EMBL/GenBank/DDBJ databases">
        <title>Genomic analysis of Staphylococcus felis from a cat with skin infection.</title>
        <authorList>
            <person name="Aslantas O."/>
            <person name="Keskin O."/>
            <person name="Buyukaltay K."/>
            <person name="Gullu Yucetepe A."/>
        </authorList>
    </citation>
    <scope>NUCLEOTIDE SEQUENCE [LARGE SCALE GENOMIC DNA]</scope>
    <source>
        <strain evidence="1 2">HARRANVET</strain>
    </source>
</reference>
<organism evidence="1 2">
    <name type="scientific">Staphylococcus felis</name>
    <dbReference type="NCBI Taxonomy" id="46127"/>
    <lineage>
        <taxon>Bacteria</taxon>
        <taxon>Bacillati</taxon>
        <taxon>Bacillota</taxon>
        <taxon>Bacilli</taxon>
        <taxon>Bacillales</taxon>
        <taxon>Staphylococcaceae</taxon>
        <taxon>Staphylococcus</taxon>
    </lineage>
</organism>
<evidence type="ECO:0000313" key="2">
    <source>
        <dbReference type="Proteomes" id="UP000597038"/>
    </source>
</evidence>
<protein>
    <submittedName>
        <fullName evidence="1">Uncharacterized protein</fullName>
    </submittedName>
</protein>
<keyword evidence="2" id="KW-1185">Reference proteome</keyword>
<comment type="caution">
    <text evidence="1">The sequence shown here is derived from an EMBL/GenBank/DDBJ whole genome shotgun (WGS) entry which is preliminary data.</text>
</comment>
<evidence type="ECO:0000313" key="1">
    <source>
        <dbReference type="EMBL" id="MBH9582234.1"/>
    </source>
</evidence>
<accession>A0ABS0QSM8</accession>
<gene>
    <name evidence="1" type="ORF">I9026_12940</name>
</gene>
<name>A0ABS0QSM8_9STAP</name>
<dbReference type="EMBL" id="JAEDAQ010000221">
    <property type="protein sequence ID" value="MBH9582234.1"/>
    <property type="molecule type" value="Genomic_DNA"/>
</dbReference>
<sequence length="66" mass="7240">MKILTLILNNMLEDANFSLKFEIFGMTVVKNAEIPETEDLKIAPGAILNNNASHNSSHPADVETVD</sequence>
<dbReference type="Proteomes" id="UP000597038">
    <property type="component" value="Unassembled WGS sequence"/>
</dbReference>
<feature type="non-terminal residue" evidence="1">
    <location>
        <position position="66"/>
    </location>
</feature>
<proteinExistence type="predicted"/>